<evidence type="ECO:0000256" key="4">
    <source>
        <dbReference type="ARBA" id="ARBA00022723"/>
    </source>
</evidence>
<dbReference type="Pfam" id="PF03372">
    <property type="entry name" value="Exo_endo_phos"/>
    <property type="match status" value="1"/>
</dbReference>
<protein>
    <submittedName>
        <fullName evidence="8">Exodeoxyribonuclease III</fullName>
        <ecNumber evidence="8">3.1.11.2</ecNumber>
    </submittedName>
</protein>
<evidence type="ECO:0000313" key="9">
    <source>
        <dbReference type="Proteomes" id="UP001166021"/>
    </source>
</evidence>
<keyword evidence="6" id="KW-0460">Magnesium</keyword>
<proteinExistence type="inferred from homology"/>
<dbReference type="PANTHER" id="PTHR22748">
    <property type="entry name" value="AP ENDONUCLEASE"/>
    <property type="match status" value="1"/>
</dbReference>
<dbReference type="Gene3D" id="3.60.10.10">
    <property type="entry name" value="Endonuclease/exonuclease/phosphatase"/>
    <property type="match status" value="1"/>
</dbReference>
<evidence type="ECO:0000256" key="2">
    <source>
        <dbReference type="ARBA" id="ARBA00001946"/>
    </source>
</evidence>
<evidence type="ECO:0000256" key="5">
    <source>
        <dbReference type="ARBA" id="ARBA00022801"/>
    </source>
</evidence>
<dbReference type="InterPro" id="IPR020847">
    <property type="entry name" value="AP_endonuclease_F1_BS"/>
</dbReference>
<organism evidence="8 9">
    <name type="scientific">Maribacter aquimaris</name>
    <dbReference type="NCBI Taxonomy" id="2737171"/>
    <lineage>
        <taxon>Bacteria</taxon>
        <taxon>Pseudomonadati</taxon>
        <taxon>Bacteroidota</taxon>
        <taxon>Flavobacteriia</taxon>
        <taxon>Flavobacteriales</taxon>
        <taxon>Flavobacteriaceae</taxon>
        <taxon>Maribacter</taxon>
    </lineage>
</organism>
<comment type="cofactor">
    <cofactor evidence="2">
        <name>Mg(2+)</name>
        <dbReference type="ChEBI" id="CHEBI:18420"/>
    </cofactor>
</comment>
<dbReference type="NCBIfam" id="TIGR00195">
    <property type="entry name" value="exoDNase_III"/>
    <property type="match status" value="1"/>
</dbReference>
<name>A0ABR7V3X1_9FLAO</name>
<dbReference type="RefSeq" id="WP_188244954.1">
    <property type="nucleotide sequence ID" value="NZ_JABTCF010000012.1"/>
</dbReference>
<dbReference type="EC" id="3.1.11.2" evidence="8"/>
<comment type="caution">
    <text evidence="8">The sequence shown here is derived from an EMBL/GenBank/DDBJ whole genome shotgun (WGS) entry which is preliminary data.</text>
</comment>
<evidence type="ECO:0000256" key="1">
    <source>
        <dbReference type="ARBA" id="ARBA00001936"/>
    </source>
</evidence>
<feature type="domain" description="Endonuclease/exonuclease/phosphatase" evidence="7">
    <location>
        <begin position="4"/>
        <end position="239"/>
    </location>
</feature>
<evidence type="ECO:0000259" key="7">
    <source>
        <dbReference type="Pfam" id="PF03372"/>
    </source>
</evidence>
<evidence type="ECO:0000256" key="6">
    <source>
        <dbReference type="ARBA" id="ARBA00022842"/>
    </source>
</evidence>
<dbReference type="NCBIfam" id="TIGR00633">
    <property type="entry name" value="xth"/>
    <property type="match status" value="1"/>
</dbReference>
<gene>
    <name evidence="8" type="primary">xth</name>
    <name evidence="8" type="ORF">HPE56_17020</name>
</gene>
<dbReference type="PANTHER" id="PTHR22748:SF6">
    <property type="entry name" value="DNA-(APURINIC OR APYRIMIDINIC SITE) ENDONUCLEASE"/>
    <property type="match status" value="1"/>
</dbReference>
<keyword evidence="5 8" id="KW-0378">Hydrolase</keyword>
<dbReference type="InterPro" id="IPR004808">
    <property type="entry name" value="AP_endonuc_1"/>
</dbReference>
<dbReference type="GO" id="GO:0008311">
    <property type="term" value="F:double-stranded DNA 3'-5' DNA exonuclease activity"/>
    <property type="evidence" value="ECO:0007669"/>
    <property type="project" value="UniProtKB-EC"/>
</dbReference>
<sequence>MKIASYNVNGIRAAMKKGFLDWLKAADPDVICLQEIKAMKEQLDLSLFEEAGYAHNYWFSAQKKGYSGVAILSKGKPEQVEYGTGIESMDFEGRNLRADFNGVSIMSLYLPSGTNMNRLDFKLNYMAEFQKYVDNLRKEYPNLIILGDYNICHRAIDIHDPVRNKNVSGFLPVEREWIGNFIKSGFTDSFRHFNEEPDNYTWWTYRANARNNNKGWRLDYGMVSEPLEERLKRSVILSDARHSDHCPIMVELE</sequence>
<dbReference type="InterPro" id="IPR005135">
    <property type="entry name" value="Endo/exonuclease/phosphatase"/>
</dbReference>
<reference evidence="8" key="1">
    <citation type="submission" date="2020-05" db="EMBL/GenBank/DDBJ databases">
        <title>The draft genome sequence of Maribacter sp. ANRC-HE7.</title>
        <authorList>
            <person name="Mu L."/>
        </authorList>
    </citation>
    <scope>NUCLEOTIDE SEQUENCE</scope>
    <source>
        <strain evidence="8">ANRC-HE7</strain>
    </source>
</reference>
<dbReference type="InterPro" id="IPR036691">
    <property type="entry name" value="Endo/exonu/phosph_ase_sf"/>
</dbReference>
<keyword evidence="9" id="KW-1185">Reference proteome</keyword>
<evidence type="ECO:0000256" key="3">
    <source>
        <dbReference type="ARBA" id="ARBA00007092"/>
    </source>
</evidence>
<dbReference type="SUPFAM" id="SSF56219">
    <property type="entry name" value="DNase I-like"/>
    <property type="match status" value="1"/>
</dbReference>
<comment type="cofactor">
    <cofactor evidence="1">
        <name>Mn(2+)</name>
        <dbReference type="ChEBI" id="CHEBI:29035"/>
    </cofactor>
</comment>
<dbReference type="CDD" id="cd10281">
    <property type="entry name" value="Nape_like_AP-endo"/>
    <property type="match status" value="1"/>
</dbReference>
<comment type="similarity">
    <text evidence="3">Belongs to the DNA repair enzymes AP/ExoA family.</text>
</comment>
<dbReference type="Proteomes" id="UP001166021">
    <property type="component" value="Unassembled WGS sequence"/>
</dbReference>
<dbReference type="PROSITE" id="PS00727">
    <property type="entry name" value="AP_NUCLEASE_F1_2"/>
    <property type="match status" value="1"/>
</dbReference>
<evidence type="ECO:0000313" key="8">
    <source>
        <dbReference type="EMBL" id="MBD0779505.1"/>
    </source>
</evidence>
<accession>A0ABR7V3X1</accession>
<dbReference type="InterPro" id="IPR020848">
    <property type="entry name" value="AP_endonuclease_F1_CS"/>
</dbReference>
<dbReference type="PROSITE" id="PS51435">
    <property type="entry name" value="AP_NUCLEASE_F1_4"/>
    <property type="match status" value="1"/>
</dbReference>
<dbReference type="PROSITE" id="PS00726">
    <property type="entry name" value="AP_NUCLEASE_F1_1"/>
    <property type="match status" value="1"/>
</dbReference>
<keyword evidence="4" id="KW-0479">Metal-binding</keyword>
<dbReference type="EMBL" id="JABTCF010000012">
    <property type="protein sequence ID" value="MBD0779505.1"/>
    <property type="molecule type" value="Genomic_DNA"/>
</dbReference>